<sequence>MQNPQAAISNTVLFLLINQTHVSKLKSKPILRDVDKTEFTTKNTDPINYNNEGSIFY</sequence>
<dbReference type="Proteomes" id="UP000479000">
    <property type="component" value="Unassembled WGS sequence"/>
</dbReference>
<evidence type="ECO:0000313" key="1">
    <source>
        <dbReference type="EMBL" id="CAB0011124.1"/>
    </source>
</evidence>
<accession>A0A6H5H5D3</accession>
<dbReference type="AlphaFoldDB" id="A0A6H5H5D3"/>
<proteinExistence type="predicted"/>
<gene>
    <name evidence="1" type="ORF">NTEN_LOCUS16117</name>
</gene>
<organism evidence="1 2">
    <name type="scientific">Nesidiocoris tenuis</name>
    <dbReference type="NCBI Taxonomy" id="355587"/>
    <lineage>
        <taxon>Eukaryota</taxon>
        <taxon>Metazoa</taxon>
        <taxon>Ecdysozoa</taxon>
        <taxon>Arthropoda</taxon>
        <taxon>Hexapoda</taxon>
        <taxon>Insecta</taxon>
        <taxon>Pterygota</taxon>
        <taxon>Neoptera</taxon>
        <taxon>Paraneoptera</taxon>
        <taxon>Hemiptera</taxon>
        <taxon>Heteroptera</taxon>
        <taxon>Panheteroptera</taxon>
        <taxon>Cimicomorpha</taxon>
        <taxon>Miridae</taxon>
        <taxon>Dicyphina</taxon>
        <taxon>Nesidiocoris</taxon>
    </lineage>
</organism>
<reference evidence="1 2" key="1">
    <citation type="submission" date="2020-02" db="EMBL/GenBank/DDBJ databases">
        <authorList>
            <person name="Ferguson B K."/>
        </authorList>
    </citation>
    <scope>NUCLEOTIDE SEQUENCE [LARGE SCALE GENOMIC DNA]</scope>
</reference>
<evidence type="ECO:0000313" key="2">
    <source>
        <dbReference type="Proteomes" id="UP000479000"/>
    </source>
</evidence>
<keyword evidence="2" id="KW-1185">Reference proteome</keyword>
<dbReference type="EMBL" id="CADCXU010023737">
    <property type="protein sequence ID" value="CAB0011124.1"/>
    <property type="molecule type" value="Genomic_DNA"/>
</dbReference>
<protein>
    <submittedName>
        <fullName evidence="1">Uncharacterized protein</fullName>
    </submittedName>
</protein>
<name>A0A6H5H5D3_9HEMI</name>